<gene>
    <name evidence="13" type="primary">ITCH</name>
    <name evidence="13" type="synonym">itchb</name>
</gene>
<evidence type="ECO:0000313" key="13">
    <source>
        <dbReference type="Ensembl" id="ENSSFOP00015046162.1"/>
    </source>
</evidence>
<dbReference type="SUPFAM" id="SSF51045">
    <property type="entry name" value="WW domain"/>
    <property type="match status" value="4"/>
</dbReference>
<evidence type="ECO:0000256" key="5">
    <source>
        <dbReference type="ARBA" id="ARBA00022786"/>
    </source>
</evidence>
<reference evidence="13" key="3">
    <citation type="submission" date="2025-09" db="UniProtKB">
        <authorList>
            <consortium name="Ensembl"/>
        </authorList>
    </citation>
    <scope>IDENTIFICATION</scope>
</reference>
<keyword evidence="5 6" id="KW-0833">Ubl conjugation pathway</keyword>
<keyword evidence="4" id="KW-0677">Repeat</keyword>
<protein>
    <recommendedName>
        <fullName evidence="6">E3 ubiquitin-protein ligase</fullName>
        <ecNumber evidence="6">2.3.2.26</ecNumber>
    </recommendedName>
</protein>
<dbReference type="Gene3D" id="2.60.40.150">
    <property type="entry name" value="C2 domain"/>
    <property type="match status" value="1"/>
</dbReference>
<dbReference type="FunFam" id="3.90.1750.10:FF:000002">
    <property type="entry name" value="E3 ubiquitin-protein ligase"/>
    <property type="match status" value="1"/>
</dbReference>
<evidence type="ECO:0000259" key="12">
    <source>
        <dbReference type="PROSITE" id="PS50237"/>
    </source>
</evidence>
<dbReference type="InterPro" id="IPR035892">
    <property type="entry name" value="C2_domain_sf"/>
</dbReference>
<evidence type="ECO:0000259" key="11">
    <source>
        <dbReference type="PROSITE" id="PS50020"/>
    </source>
</evidence>
<dbReference type="GO" id="GO:0035519">
    <property type="term" value="P:protein K29-linked ubiquitination"/>
    <property type="evidence" value="ECO:0007669"/>
    <property type="project" value="TreeGrafter"/>
</dbReference>
<dbReference type="PANTHER" id="PTHR11254">
    <property type="entry name" value="HECT DOMAIN UBIQUITIN-PROTEIN LIGASE"/>
    <property type="match status" value="1"/>
</dbReference>
<dbReference type="CDD" id="cd00078">
    <property type="entry name" value="HECTc"/>
    <property type="match status" value="1"/>
</dbReference>
<dbReference type="FunFam" id="3.30.2160.10:FF:000003">
    <property type="entry name" value="E3 ubiquitin-protein ligase"/>
    <property type="match status" value="1"/>
</dbReference>
<dbReference type="InterPro" id="IPR001202">
    <property type="entry name" value="WW_dom"/>
</dbReference>
<dbReference type="Proteomes" id="UP000694397">
    <property type="component" value="Chromosome 19"/>
</dbReference>
<dbReference type="Pfam" id="PF00397">
    <property type="entry name" value="WW"/>
    <property type="match status" value="4"/>
</dbReference>
<comment type="pathway">
    <text evidence="2 6">Protein modification; protein ubiquitination.</text>
</comment>
<evidence type="ECO:0000256" key="8">
    <source>
        <dbReference type="PROSITE-ProRule" id="PRU00104"/>
    </source>
</evidence>
<dbReference type="FunFam" id="2.20.70.10:FF:000017">
    <property type="entry name" value="E3 ubiquitin-protein ligase"/>
    <property type="match status" value="1"/>
</dbReference>
<dbReference type="PROSITE" id="PS50004">
    <property type="entry name" value="C2"/>
    <property type="match status" value="1"/>
</dbReference>
<dbReference type="GO" id="GO:0043161">
    <property type="term" value="P:proteasome-mediated ubiquitin-dependent protein catabolic process"/>
    <property type="evidence" value="ECO:0007669"/>
    <property type="project" value="TreeGrafter"/>
</dbReference>
<feature type="domain" description="HECT" evidence="12">
    <location>
        <begin position="452"/>
        <end position="786"/>
    </location>
</feature>
<dbReference type="PIRSF" id="PIRSF001569">
    <property type="entry name" value="E3_ub_ligase_SMURF1"/>
    <property type="match status" value="1"/>
</dbReference>
<feature type="domain" description="WW" evidence="11">
    <location>
        <begin position="219"/>
        <end position="246"/>
    </location>
</feature>
<dbReference type="EC" id="2.3.2.26" evidence="6"/>
<reference evidence="13" key="2">
    <citation type="submission" date="2025-08" db="UniProtKB">
        <authorList>
            <consortium name="Ensembl"/>
        </authorList>
    </citation>
    <scope>IDENTIFICATION</scope>
</reference>
<comment type="catalytic activity">
    <reaction evidence="1 6">
        <text>S-ubiquitinyl-[E2 ubiquitin-conjugating enzyme]-L-cysteine + [acceptor protein]-L-lysine = [E2 ubiquitin-conjugating enzyme]-L-cysteine + N(6)-ubiquitinyl-[acceptor protein]-L-lysine.</text>
        <dbReference type="EC" id="2.3.2.26"/>
    </reaction>
</comment>
<dbReference type="GeneTree" id="ENSGT00940000157014"/>
<evidence type="ECO:0000313" key="14">
    <source>
        <dbReference type="Proteomes" id="UP000694397"/>
    </source>
</evidence>
<dbReference type="InterPro" id="IPR000008">
    <property type="entry name" value="C2_dom"/>
</dbReference>
<dbReference type="PROSITE" id="PS50237">
    <property type="entry name" value="HECT"/>
    <property type="match status" value="1"/>
</dbReference>
<dbReference type="FunFam" id="2.20.70.10:FF:000009">
    <property type="entry name" value="E3 ubiquitin-protein ligase"/>
    <property type="match status" value="1"/>
</dbReference>
<dbReference type="PANTHER" id="PTHR11254:SF66">
    <property type="entry name" value="E3 UBIQUITIN-PROTEIN LIGASE ITCHY HOMOLOG"/>
    <property type="match status" value="1"/>
</dbReference>
<dbReference type="PROSITE" id="PS01159">
    <property type="entry name" value="WW_DOMAIN_1"/>
    <property type="match status" value="4"/>
</dbReference>
<dbReference type="GO" id="GO:0005737">
    <property type="term" value="C:cytoplasm"/>
    <property type="evidence" value="ECO:0007669"/>
    <property type="project" value="TreeGrafter"/>
</dbReference>
<keyword evidence="14" id="KW-1185">Reference proteome</keyword>
<proteinExistence type="predicted"/>
<dbReference type="Pfam" id="PF00168">
    <property type="entry name" value="C2"/>
    <property type="match status" value="1"/>
</dbReference>
<dbReference type="FunFam" id="3.30.2410.10:FF:000002">
    <property type="entry name" value="E3 ubiquitin-protein ligase HECW2"/>
    <property type="match status" value="1"/>
</dbReference>
<dbReference type="SUPFAM" id="SSF56204">
    <property type="entry name" value="Hect, E3 ligase catalytic domain"/>
    <property type="match status" value="1"/>
</dbReference>
<reference evidence="13 14" key="1">
    <citation type="submission" date="2019-04" db="EMBL/GenBank/DDBJ databases">
        <authorList>
            <consortium name="Wellcome Sanger Institute Data Sharing"/>
        </authorList>
    </citation>
    <scope>NUCLEOTIDE SEQUENCE [LARGE SCALE GENOMIC DNA]</scope>
</reference>
<organism evidence="13 14">
    <name type="scientific">Scleropages formosus</name>
    <name type="common">Asian bonytongue</name>
    <name type="synonym">Osteoglossum formosum</name>
    <dbReference type="NCBI Taxonomy" id="113540"/>
    <lineage>
        <taxon>Eukaryota</taxon>
        <taxon>Metazoa</taxon>
        <taxon>Chordata</taxon>
        <taxon>Craniata</taxon>
        <taxon>Vertebrata</taxon>
        <taxon>Euteleostomi</taxon>
        <taxon>Actinopterygii</taxon>
        <taxon>Neopterygii</taxon>
        <taxon>Teleostei</taxon>
        <taxon>Osteoglossocephala</taxon>
        <taxon>Osteoglossomorpha</taxon>
        <taxon>Osteoglossiformes</taxon>
        <taxon>Osteoglossidae</taxon>
        <taxon>Scleropages</taxon>
    </lineage>
</organism>
<dbReference type="FunFam" id="2.20.70.10:FF:000063">
    <property type="entry name" value="E3 ubiquitin-protein ligase NEDD4"/>
    <property type="match status" value="1"/>
</dbReference>
<dbReference type="SMART" id="SM00239">
    <property type="entry name" value="C2"/>
    <property type="match status" value="1"/>
</dbReference>
<feature type="domain" description="C2" evidence="10">
    <location>
        <begin position="1"/>
        <end position="117"/>
    </location>
</feature>
<dbReference type="InterPro" id="IPR036020">
    <property type="entry name" value="WW_dom_sf"/>
</dbReference>
<dbReference type="CDD" id="cd00201">
    <property type="entry name" value="WW"/>
    <property type="match status" value="4"/>
</dbReference>
<dbReference type="FunFam" id="2.60.40.150:FF:000092">
    <property type="entry name" value="E3 ubiquitin-protein ligase"/>
    <property type="match status" value="1"/>
</dbReference>
<evidence type="ECO:0000256" key="2">
    <source>
        <dbReference type="ARBA" id="ARBA00004906"/>
    </source>
</evidence>
<name>A0A8C9TC81_SCLFO</name>
<dbReference type="Ensembl" id="ENSSFOT00015054732.1">
    <property type="protein sequence ID" value="ENSSFOP00015046162.1"/>
    <property type="gene ID" value="ENSSFOG00015014587.2"/>
</dbReference>
<evidence type="ECO:0000256" key="1">
    <source>
        <dbReference type="ARBA" id="ARBA00000885"/>
    </source>
</evidence>
<dbReference type="Pfam" id="PF00632">
    <property type="entry name" value="HECT"/>
    <property type="match status" value="1"/>
</dbReference>
<sequence>MACSVVKPGSVNNCNMKAQLQITVLSAKLKENKKNWFGPSPYVEVAVDGQSKKTEKCNNTHSPKWKQPLTVIVTPFSKLIFRVWSHHTLKSDILLGSATLEVSETLKSNDMKISEVVQTLQLSTDGDQAEVIGDLSVCLDGMQVDPEILGFVLASDASPSIDGVEDKTTPNGRPVNGTASPLLSAGTSRPLRPPRPSRPPPPTPRRPASSPGLNEFFVWEQRVDQNGRVYFVDHVEKRTTWERPEPLPPGWERRVDPLGRIYFVDHITRTTTWQRPTMETMRNYEQWQHQRSQLQGAMHQFNQRFIFGVQATQNKEYDPLGPLPHGWEKRTDSNGRVYFVHHPTRSTQWEDPRTQGLLNEKPLPEGWEMRFTVDGIPYFVDHNRRTTTYIDPRTGKSSLENGPQITYVRDFKAKVQYFRFWCQQLSMPQHIKITVSRKTLFEDSFQQIMSFNAQDLRRRLWIIFPGEEGLDYGGVAREWFFLVSHEVLNPMYCLFEYAGKDNYCLQINPASYINPDHLKYFRFIGRFIAMALFHGKFIDTGFSLPFYKRILNKPLGLKDLESIDPEFYNSLIWIKENNIEECGLEMYFSVDKEILGEITTHELKPDGSNIVVTEDNKEEYIRLVSEWRLSRGVEEQTQAFFEGFNEVLPQQYLQYFDAKELEVLLCGMQEIDLADWQRNTIYRHYARNSKQIMWFWQLVKEMDNEKRMRLLQFVTGTCRLPVGGFADLMGSNGPQKFCIEKVGKENWLPRSHTCFNRLDLPPYKSYEQLKEKLLFAIEETEGFGQE</sequence>
<dbReference type="GO" id="GO:0070534">
    <property type="term" value="P:protein K63-linked ubiquitination"/>
    <property type="evidence" value="ECO:0007669"/>
    <property type="project" value="TreeGrafter"/>
</dbReference>
<dbReference type="PROSITE" id="PS50020">
    <property type="entry name" value="WW_DOMAIN_2"/>
    <property type="match status" value="4"/>
</dbReference>
<evidence type="ECO:0000256" key="3">
    <source>
        <dbReference type="ARBA" id="ARBA00022679"/>
    </source>
</evidence>
<dbReference type="Gene3D" id="2.20.70.10">
    <property type="match status" value="3"/>
</dbReference>
<dbReference type="GO" id="GO:0070936">
    <property type="term" value="P:protein K48-linked ubiquitination"/>
    <property type="evidence" value="ECO:0007669"/>
    <property type="project" value="TreeGrafter"/>
</dbReference>
<keyword evidence="3 6" id="KW-0808">Transferase</keyword>
<feature type="domain" description="WW" evidence="11">
    <location>
        <begin position="321"/>
        <end position="354"/>
    </location>
</feature>
<dbReference type="Gene3D" id="3.90.1750.10">
    <property type="entry name" value="Hect, E3 ligase catalytic domains"/>
    <property type="match status" value="1"/>
</dbReference>
<dbReference type="Gene3D" id="3.30.2410.10">
    <property type="entry name" value="Hect, E3 ligase catalytic domain"/>
    <property type="match status" value="1"/>
</dbReference>
<dbReference type="SUPFAM" id="SSF49562">
    <property type="entry name" value="C2 domain (Calcium/lipid-binding domain, CaLB)"/>
    <property type="match status" value="1"/>
</dbReference>
<dbReference type="Gene3D" id="3.30.2160.10">
    <property type="entry name" value="Hect, E3 ligase catalytic domain"/>
    <property type="match status" value="1"/>
</dbReference>
<evidence type="ECO:0000256" key="9">
    <source>
        <dbReference type="SAM" id="MobiDB-lite"/>
    </source>
</evidence>
<dbReference type="InterPro" id="IPR035983">
    <property type="entry name" value="Hect_E3_ubiquitin_ligase"/>
</dbReference>
<feature type="domain" description="WW" evidence="11">
    <location>
        <begin position="245"/>
        <end position="278"/>
    </location>
</feature>
<evidence type="ECO:0000256" key="7">
    <source>
        <dbReference type="PIRSR" id="PIRSR001569-1"/>
    </source>
</evidence>
<evidence type="ECO:0000256" key="4">
    <source>
        <dbReference type="ARBA" id="ARBA00022737"/>
    </source>
</evidence>
<feature type="domain" description="WW" evidence="11">
    <location>
        <begin position="361"/>
        <end position="394"/>
    </location>
</feature>
<dbReference type="InterPro" id="IPR024928">
    <property type="entry name" value="E3_ub_ligase_SMURF1"/>
</dbReference>
<dbReference type="UniPathway" id="UPA00143"/>
<feature type="compositionally biased region" description="Pro residues" evidence="9">
    <location>
        <begin position="191"/>
        <end position="205"/>
    </location>
</feature>
<dbReference type="CDD" id="cd04021">
    <property type="entry name" value="C2_E3_ubiquitin_ligase"/>
    <property type="match status" value="1"/>
</dbReference>
<dbReference type="SMART" id="SM00119">
    <property type="entry name" value="HECTc"/>
    <property type="match status" value="1"/>
</dbReference>
<dbReference type="AlphaFoldDB" id="A0A8C9TC81"/>
<accession>A0A8C9TC81</accession>
<dbReference type="InterPro" id="IPR000569">
    <property type="entry name" value="HECT_dom"/>
</dbReference>
<dbReference type="InterPro" id="IPR050409">
    <property type="entry name" value="E3_ubiq-protein_ligase"/>
</dbReference>
<feature type="active site" description="Glycyl thioester intermediate" evidence="7 8">
    <location>
        <position position="754"/>
    </location>
</feature>
<feature type="region of interest" description="Disordered" evidence="9">
    <location>
        <begin position="159"/>
        <end position="212"/>
    </location>
</feature>
<dbReference type="GO" id="GO:0061630">
    <property type="term" value="F:ubiquitin protein ligase activity"/>
    <property type="evidence" value="ECO:0007669"/>
    <property type="project" value="UniProtKB-EC"/>
</dbReference>
<feature type="compositionally biased region" description="Polar residues" evidence="9">
    <location>
        <begin position="177"/>
        <end position="187"/>
    </location>
</feature>
<evidence type="ECO:0000259" key="10">
    <source>
        <dbReference type="PROSITE" id="PS50004"/>
    </source>
</evidence>
<dbReference type="SMART" id="SM00456">
    <property type="entry name" value="WW"/>
    <property type="match status" value="4"/>
</dbReference>
<evidence type="ECO:0000256" key="6">
    <source>
        <dbReference type="PIRNR" id="PIRNR001569"/>
    </source>
</evidence>